<evidence type="ECO:0000256" key="7">
    <source>
        <dbReference type="ARBA" id="ARBA00022989"/>
    </source>
</evidence>
<dbReference type="PANTHER" id="PTHR24089">
    <property type="entry name" value="SOLUTE CARRIER FAMILY 25"/>
    <property type="match status" value="1"/>
</dbReference>
<accession>A0A9D4Z3M2</accession>
<keyword evidence="9 11" id="KW-0472">Membrane</keyword>
<evidence type="ECO:0008006" key="16">
    <source>
        <dbReference type="Google" id="ProtNLM"/>
    </source>
</evidence>
<feature type="repeat" description="Solcar" evidence="11">
    <location>
        <begin position="279"/>
        <end position="364"/>
    </location>
</feature>
<evidence type="ECO:0000313" key="14">
    <source>
        <dbReference type="EMBL" id="KAI5061208.1"/>
    </source>
</evidence>
<evidence type="ECO:0000256" key="5">
    <source>
        <dbReference type="ARBA" id="ARBA00022737"/>
    </source>
</evidence>
<dbReference type="Pfam" id="PF00153">
    <property type="entry name" value="Mito_carr"/>
    <property type="match status" value="3"/>
</dbReference>
<keyword evidence="7" id="KW-1133">Transmembrane helix</keyword>
<keyword evidence="4 11" id="KW-0812">Transmembrane</keyword>
<evidence type="ECO:0000256" key="10">
    <source>
        <dbReference type="ARBA" id="ARBA00054707"/>
    </source>
</evidence>
<protein>
    <recommendedName>
        <fullName evidence="16">Mitochondrial adenine nucleotide transporter BTL3</fullName>
    </recommendedName>
</protein>
<feature type="region of interest" description="Disordered" evidence="13">
    <location>
        <begin position="155"/>
        <end position="176"/>
    </location>
</feature>
<dbReference type="GO" id="GO:0005743">
    <property type="term" value="C:mitochondrial inner membrane"/>
    <property type="evidence" value="ECO:0007669"/>
    <property type="project" value="UniProtKB-SubCell"/>
</dbReference>
<keyword evidence="5" id="KW-0677">Repeat</keyword>
<dbReference type="EMBL" id="JABFUD020000023">
    <property type="protein sequence ID" value="KAI5061208.1"/>
    <property type="molecule type" value="Genomic_DNA"/>
</dbReference>
<comment type="subcellular location">
    <subcellularLocation>
        <location evidence="1">Mitochondrion inner membrane</location>
        <topology evidence="1">Multi-pass membrane protein</topology>
    </subcellularLocation>
</comment>
<gene>
    <name evidence="14" type="ORF">GOP47_0023713</name>
</gene>
<dbReference type="Gene3D" id="1.50.40.10">
    <property type="entry name" value="Mitochondrial carrier domain"/>
    <property type="match status" value="1"/>
</dbReference>
<comment type="caution">
    <text evidence="14">The sequence shown here is derived from an EMBL/GenBank/DDBJ whole genome shotgun (WGS) entry which is preliminary data.</text>
</comment>
<dbReference type="GO" id="GO:0055085">
    <property type="term" value="P:transmembrane transport"/>
    <property type="evidence" value="ECO:0007669"/>
    <property type="project" value="InterPro"/>
</dbReference>
<evidence type="ECO:0000256" key="9">
    <source>
        <dbReference type="ARBA" id="ARBA00023136"/>
    </source>
</evidence>
<evidence type="ECO:0000313" key="15">
    <source>
        <dbReference type="Proteomes" id="UP000886520"/>
    </source>
</evidence>
<dbReference type="FunFam" id="1.50.40.10:FF:000098">
    <property type="entry name" value="Mitochondrial substrate carrier family protein"/>
    <property type="match status" value="1"/>
</dbReference>
<dbReference type="PROSITE" id="PS50920">
    <property type="entry name" value="SOLCAR"/>
    <property type="match status" value="3"/>
</dbReference>
<name>A0A9D4Z3M2_ADICA</name>
<dbReference type="InterPro" id="IPR018108">
    <property type="entry name" value="MCP_transmembrane"/>
</dbReference>
<evidence type="ECO:0000256" key="2">
    <source>
        <dbReference type="ARBA" id="ARBA00006375"/>
    </source>
</evidence>
<dbReference type="SUPFAM" id="SSF103506">
    <property type="entry name" value="Mitochondrial carrier"/>
    <property type="match status" value="1"/>
</dbReference>
<evidence type="ECO:0000256" key="1">
    <source>
        <dbReference type="ARBA" id="ARBA00004448"/>
    </source>
</evidence>
<dbReference type="InterPro" id="IPR002067">
    <property type="entry name" value="MCP"/>
</dbReference>
<feature type="repeat" description="Solcar" evidence="11">
    <location>
        <begin position="186"/>
        <end position="269"/>
    </location>
</feature>
<sequence length="486" mass="52134">MKCRNLSSKGLVLMPSPEDSQYSILDEGSCSFPSVFSSPFTKASLCSFLLAMPASNQSPPSTAFSSLSTLAFLSISVSMKARNVSASLDESNPVNPASSLMATIATALRSFQPSGKWNEKNLKKSKGVFRLASKQLNRDERPVLGSPTVSRAELLPETAGLHSPGSGSMEKSTSELRAEKRASKIQSVSKYLVAGAVSTIVARTFVAPLERLKLEYIVGGAKHNWIKVMQGIWIAEGIAGFWKGNTVNLLRMVPFKSINFLTYDMFCKELLERQEKSEVTNSERLLAGAASGAAATLLCIPLDTVRTRLIAPGGDALGGMLGCFHQMIQKEGFLSLYKGLLPALLSMVPAGAVFYGVYDILKAAYLQSPKAQQDLLNRIGSNGQGSSAKDAAVQPELGPMRTLIYGAIAGACAETVTYPLEVVRRQLQLQQTAAKMGLITAFQTIIERDGFGALFSGVVPSTVQVLPSAALSYLVYEFMKSALKIS</sequence>
<reference evidence="14" key="1">
    <citation type="submission" date="2021-01" db="EMBL/GenBank/DDBJ databases">
        <title>Adiantum capillus-veneris genome.</title>
        <authorList>
            <person name="Fang Y."/>
            <person name="Liao Q."/>
        </authorList>
    </citation>
    <scope>NUCLEOTIDE SEQUENCE</scope>
    <source>
        <strain evidence="14">H3</strain>
        <tissue evidence="14">Leaf</tissue>
    </source>
</reference>
<evidence type="ECO:0000256" key="11">
    <source>
        <dbReference type="PROSITE-ProRule" id="PRU00282"/>
    </source>
</evidence>
<evidence type="ECO:0000256" key="8">
    <source>
        <dbReference type="ARBA" id="ARBA00023128"/>
    </source>
</evidence>
<comment type="similarity">
    <text evidence="2 12">Belongs to the mitochondrial carrier (TC 2.A.29) family.</text>
</comment>
<evidence type="ECO:0000256" key="3">
    <source>
        <dbReference type="ARBA" id="ARBA00022448"/>
    </source>
</evidence>
<keyword evidence="3 12" id="KW-0813">Transport</keyword>
<dbReference type="InterPro" id="IPR023395">
    <property type="entry name" value="MCP_dom_sf"/>
</dbReference>
<keyword evidence="8" id="KW-0496">Mitochondrion</keyword>
<dbReference type="PRINTS" id="PR00926">
    <property type="entry name" value="MITOCARRIER"/>
</dbReference>
<proteinExistence type="inferred from homology"/>
<dbReference type="AlphaFoldDB" id="A0A9D4Z3M2"/>
<organism evidence="14 15">
    <name type="scientific">Adiantum capillus-veneris</name>
    <name type="common">Maidenhair fern</name>
    <dbReference type="NCBI Taxonomy" id="13818"/>
    <lineage>
        <taxon>Eukaryota</taxon>
        <taxon>Viridiplantae</taxon>
        <taxon>Streptophyta</taxon>
        <taxon>Embryophyta</taxon>
        <taxon>Tracheophyta</taxon>
        <taxon>Polypodiopsida</taxon>
        <taxon>Polypodiidae</taxon>
        <taxon>Polypodiales</taxon>
        <taxon>Pteridineae</taxon>
        <taxon>Pteridaceae</taxon>
        <taxon>Vittarioideae</taxon>
        <taxon>Adiantum</taxon>
    </lineage>
</organism>
<feature type="repeat" description="Solcar" evidence="11">
    <location>
        <begin position="397"/>
        <end position="482"/>
    </location>
</feature>
<comment type="function">
    <text evidence="10">Probable mitochondrial adenylate carrier that catalyzes the transport of ATP, ADP and AMP.</text>
</comment>
<dbReference type="OrthoDB" id="270584at2759"/>
<keyword evidence="15" id="KW-1185">Reference proteome</keyword>
<evidence type="ECO:0000256" key="4">
    <source>
        <dbReference type="ARBA" id="ARBA00022692"/>
    </source>
</evidence>
<dbReference type="Proteomes" id="UP000886520">
    <property type="component" value="Chromosome 23"/>
</dbReference>
<evidence type="ECO:0000256" key="12">
    <source>
        <dbReference type="RuleBase" id="RU000488"/>
    </source>
</evidence>
<evidence type="ECO:0000256" key="6">
    <source>
        <dbReference type="ARBA" id="ARBA00022792"/>
    </source>
</evidence>
<evidence type="ECO:0000256" key="13">
    <source>
        <dbReference type="SAM" id="MobiDB-lite"/>
    </source>
</evidence>
<keyword evidence="6" id="KW-0999">Mitochondrion inner membrane</keyword>